<dbReference type="EMBL" id="MU089685">
    <property type="protein sequence ID" value="KAF7849867.1"/>
    <property type="molecule type" value="Genomic_DNA"/>
</dbReference>
<keyword evidence="1" id="KW-1133">Transmembrane helix</keyword>
<dbReference type="PANTHER" id="PTHR31170">
    <property type="entry name" value="BNAC04G53230D PROTEIN"/>
    <property type="match status" value="1"/>
</dbReference>
<feature type="transmembrane region" description="Helical" evidence="1">
    <location>
        <begin position="397"/>
        <end position="419"/>
    </location>
</feature>
<dbReference type="Pfam" id="PF03140">
    <property type="entry name" value="DUF247"/>
    <property type="match status" value="2"/>
</dbReference>
<dbReference type="Gramene" id="rna-gnl|WGS:JABURB|Cocit.L0183.1">
    <property type="protein sequence ID" value="cds-KAF7849867.1"/>
    <property type="gene ID" value="gene-BT93_L0183"/>
</dbReference>
<reference evidence="2" key="1">
    <citation type="submission" date="2020-05" db="EMBL/GenBank/DDBJ databases">
        <title>WGS assembly of Corymbia citriodora subspecies variegata.</title>
        <authorList>
            <person name="Barry K."/>
            <person name="Hundley H."/>
            <person name="Shu S."/>
            <person name="Jenkins J."/>
            <person name="Grimwood J."/>
            <person name="Baten A."/>
        </authorList>
    </citation>
    <scope>NUCLEOTIDE SEQUENCE</scope>
    <source>
        <strain evidence="2">CV2-018</strain>
    </source>
</reference>
<dbReference type="Proteomes" id="UP000806378">
    <property type="component" value="Unassembled WGS sequence"/>
</dbReference>
<evidence type="ECO:0000256" key="1">
    <source>
        <dbReference type="SAM" id="Phobius"/>
    </source>
</evidence>
<sequence length="420" mass="48879">MFPFPPQPDSNEKWIVPVDEGLECEQQYWKCLSIYKVPPYITDLNPNAYQPQVISFGPYHHNEFRLHPMEGHKHRALLHFLKRSGKSFECFLESLKKVVRELEGSYESLDLKWKECTGDQFLKLMITDGYFTLEIMRTATKNNDYASNDPIFSVHRLNYIVPYMLFAIEDDGREHRHNSTRIQCADFNPTTQDDIVDDVNKLILKFYYPDRNINVLGRCLRVMDVFRKGLLMEPSEGRPLRKNVRAEATEKTEPIIRSATELNRAWIRLRKTNSLKDIFFASGVLKLPVIKVEVATESLFLNAMMFERLHIGAGNEVTSYVTFMDKIINNEEDVALLRAQDIIHNDTRSDEAVVKLFNSLCREVMLPSNSSLNAVQESINEYCYKRRTKWLCGLSDYLAYFNTPWATLSLIFTIILSFLP</sequence>
<accession>A0A8T0CQE0</accession>
<dbReference type="AlphaFoldDB" id="A0A8T0CQE0"/>
<keyword evidence="1" id="KW-0812">Transmembrane</keyword>
<keyword evidence="1" id="KW-0472">Membrane</keyword>
<comment type="caution">
    <text evidence="2">The sequence shown here is derived from an EMBL/GenBank/DDBJ whole genome shotgun (WGS) entry which is preliminary data.</text>
</comment>
<protein>
    <submittedName>
        <fullName evidence="2">Uncharacterized protein</fullName>
    </submittedName>
</protein>
<dbReference type="OrthoDB" id="1846188at2759"/>
<proteinExistence type="predicted"/>
<evidence type="ECO:0000313" key="3">
    <source>
        <dbReference type="Proteomes" id="UP000806378"/>
    </source>
</evidence>
<evidence type="ECO:0000313" key="2">
    <source>
        <dbReference type="EMBL" id="KAF7849867.1"/>
    </source>
</evidence>
<name>A0A8T0CQE0_CORYI</name>
<dbReference type="PANTHER" id="PTHR31170:SF18">
    <property type="entry name" value="(WILD MALAYSIAN BANANA) HYPOTHETICAL PROTEIN"/>
    <property type="match status" value="1"/>
</dbReference>
<keyword evidence="3" id="KW-1185">Reference proteome</keyword>
<dbReference type="InterPro" id="IPR004158">
    <property type="entry name" value="DUF247_pln"/>
</dbReference>
<organism evidence="2 3">
    <name type="scientific">Corymbia citriodora subsp. variegata</name>
    <dbReference type="NCBI Taxonomy" id="360336"/>
    <lineage>
        <taxon>Eukaryota</taxon>
        <taxon>Viridiplantae</taxon>
        <taxon>Streptophyta</taxon>
        <taxon>Embryophyta</taxon>
        <taxon>Tracheophyta</taxon>
        <taxon>Spermatophyta</taxon>
        <taxon>Magnoliopsida</taxon>
        <taxon>eudicotyledons</taxon>
        <taxon>Gunneridae</taxon>
        <taxon>Pentapetalae</taxon>
        <taxon>rosids</taxon>
        <taxon>malvids</taxon>
        <taxon>Myrtales</taxon>
        <taxon>Myrtaceae</taxon>
        <taxon>Myrtoideae</taxon>
        <taxon>Eucalypteae</taxon>
        <taxon>Corymbia</taxon>
    </lineage>
</organism>
<gene>
    <name evidence="2" type="ORF">BT93_L0183</name>
</gene>